<comment type="cofactor">
    <cofactor evidence="1">
        <name>FMN</name>
        <dbReference type="ChEBI" id="CHEBI:58210"/>
    </cofactor>
</comment>
<dbReference type="InterPro" id="IPR017938">
    <property type="entry name" value="Riboflavin_synthase-like_b-brl"/>
</dbReference>
<reference evidence="22" key="1">
    <citation type="submission" date="2012-06" db="EMBL/GenBank/DDBJ databases">
        <title>The genome sequence of Coniosporium apollinis CBS 100218.</title>
        <authorList>
            <consortium name="The Broad Institute Genome Sequencing Platform"/>
            <person name="Cuomo C."/>
            <person name="Gorbushina A."/>
            <person name="Noack S."/>
            <person name="Walker B."/>
            <person name="Young S.K."/>
            <person name="Zeng Q."/>
            <person name="Gargeya S."/>
            <person name="Fitzgerald M."/>
            <person name="Haas B."/>
            <person name="Abouelleil A."/>
            <person name="Alvarado L."/>
            <person name="Arachchi H.M."/>
            <person name="Berlin A.M."/>
            <person name="Chapman S.B."/>
            <person name="Goldberg J."/>
            <person name="Griggs A."/>
            <person name="Gujja S."/>
            <person name="Hansen M."/>
            <person name="Howarth C."/>
            <person name="Imamovic A."/>
            <person name="Larimer J."/>
            <person name="McCowan C."/>
            <person name="Montmayeur A."/>
            <person name="Murphy C."/>
            <person name="Neiman D."/>
            <person name="Pearson M."/>
            <person name="Priest M."/>
            <person name="Roberts A."/>
            <person name="Saif S."/>
            <person name="Shea T."/>
            <person name="Sisk P."/>
            <person name="Sykes S."/>
            <person name="Wortman J."/>
            <person name="Nusbaum C."/>
            <person name="Birren B."/>
        </authorList>
    </citation>
    <scope>NUCLEOTIDE SEQUENCE [LARGE SCALE GENOMIC DNA]</scope>
    <source>
        <strain evidence="22">CBS 100218</strain>
    </source>
</reference>
<dbReference type="Proteomes" id="UP000016924">
    <property type="component" value="Unassembled WGS sequence"/>
</dbReference>
<dbReference type="InterPro" id="IPR003097">
    <property type="entry name" value="CysJ-like_FAD-binding"/>
</dbReference>
<dbReference type="Gene3D" id="2.40.30.10">
    <property type="entry name" value="Translation factors"/>
    <property type="match status" value="1"/>
</dbReference>
<dbReference type="FunFam" id="3.40.50.360:FF:000036">
    <property type="entry name" value="NADPH--cytochrome P450 reductase"/>
    <property type="match status" value="1"/>
</dbReference>
<dbReference type="PRINTS" id="PR00371">
    <property type="entry name" value="FPNCR"/>
</dbReference>
<keyword evidence="11" id="KW-1133">Transmembrane helix</keyword>
<dbReference type="InterPro" id="IPR023208">
    <property type="entry name" value="P450R"/>
</dbReference>
<dbReference type="EC" id="1.6.2.4" evidence="18"/>
<keyword evidence="7 18" id="KW-0256">Endoplasmic reticulum</keyword>
<dbReference type="Pfam" id="PF00175">
    <property type="entry name" value="NAD_binding_1"/>
    <property type="match status" value="1"/>
</dbReference>
<comment type="catalytic activity">
    <reaction evidence="18">
        <text>2 oxidized [cytochrome P450] + NADPH = 2 reduced [cytochrome P450] + NADP(+) + H(+)</text>
        <dbReference type="Rhea" id="RHEA:24040"/>
        <dbReference type="Rhea" id="RHEA-COMP:14627"/>
        <dbReference type="Rhea" id="RHEA-COMP:14628"/>
        <dbReference type="ChEBI" id="CHEBI:15378"/>
        <dbReference type="ChEBI" id="CHEBI:55376"/>
        <dbReference type="ChEBI" id="CHEBI:57783"/>
        <dbReference type="ChEBI" id="CHEBI:58349"/>
        <dbReference type="ChEBI" id="CHEBI:60344"/>
        <dbReference type="EC" id="1.6.2.4"/>
    </reaction>
</comment>
<evidence type="ECO:0000256" key="15">
    <source>
        <dbReference type="ARBA" id="ARBA00023136"/>
    </source>
</evidence>
<dbReference type="GeneID" id="19902782"/>
<dbReference type="PRINTS" id="PR00369">
    <property type="entry name" value="FLAVODOXIN"/>
</dbReference>
<dbReference type="PROSITE" id="PS50902">
    <property type="entry name" value="FLAVODOXIN_LIKE"/>
    <property type="match status" value="1"/>
</dbReference>
<dbReference type="GO" id="GO:0005789">
    <property type="term" value="C:endoplasmic reticulum membrane"/>
    <property type="evidence" value="ECO:0007669"/>
    <property type="project" value="UniProtKB-SubCell"/>
</dbReference>
<keyword evidence="10" id="KW-0752">Steroid biosynthesis</keyword>
<evidence type="ECO:0000256" key="9">
    <source>
        <dbReference type="ARBA" id="ARBA00022857"/>
    </source>
</evidence>
<comment type="cofactor">
    <cofactor evidence="2">
        <name>FAD</name>
        <dbReference type="ChEBI" id="CHEBI:57692"/>
    </cofactor>
</comment>
<dbReference type="PIRSF" id="PIRSF000208">
    <property type="entry name" value="P450R"/>
    <property type="match status" value="1"/>
</dbReference>
<gene>
    <name evidence="21" type="ORF">W97_05471</name>
</gene>
<dbReference type="PROSITE" id="PS51384">
    <property type="entry name" value="FAD_FR"/>
    <property type="match status" value="1"/>
</dbReference>
<dbReference type="GO" id="GO:0003958">
    <property type="term" value="F:NADPH-hemoprotein reductase activity"/>
    <property type="evidence" value="ECO:0007669"/>
    <property type="project" value="UniProtKB-EC"/>
</dbReference>
<dbReference type="Pfam" id="PF00258">
    <property type="entry name" value="Flavodoxin_1"/>
    <property type="match status" value="1"/>
</dbReference>
<dbReference type="SUPFAM" id="SSF52343">
    <property type="entry name" value="Ferredoxin reductase-like, C-terminal NADP-linked domain"/>
    <property type="match status" value="1"/>
</dbReference>
<evidence type="ECO:0000256" key="2">
    <source>
        <dbReference type="ARBA" id="ARBA00001974"/>
    </source>
</evidence>
<keyword evidence="8" id="KW-0274">FAD</keyword>
<dbReference type="Gene3D" id="1.20.990.10">
    <property type="entry name" value="NADPH-cytochrome p450 Reductase, Chain A, domain 3"/>
    <property type="match status" value="1"/>
</dbReference>
<dbReference type="PANTHER" id="PTHR19384:SF17">
    <property type="entry name" value="NADPH--CYTOCHROME P450 REDUCTASE"/>
    <property type="match status" value="1"/>
</dbReference>
<dbReference type="GO" id="GO:0003959">
    <property type="term" value="F:NADPH dehydrogenase activity"/>
    <property type="evidence" value="ECO:0007669"/>
    <property type="project" value="EnsemblFungi"/>
</dbReference>
<keyword evidence="5" id="KW-0288">FMN</keyword>
<evidence type="ECO:0000256" key="10">
    <source>
        <dbReference type="ARBA" id="ARBA00022955"/>
    </source>
</evidence>
<dbReference type="Gene3D" id="3.40.50.80">
    <property type="entry name" value="Nucleotide-binding domain of ferredoxin-NADP reductase (FNR) module"/>
    <property type="match status" value="1"/>
</dbReference>
<evidence type="ECO:0000256" key="3">
    <source>
        <dbReference type="ARBA" id="ARBA00022516"/>
    </source>
</evidence>
<protein>
    <recommendedName>
        <fullName evidence="18">NADPH--cytochrome P450 reductase</fullName>
        <ecNumber evidence="18">1.6.2.4</ecNumber>
    </recommendedName>
</protein>
<comment type="subcellular location">
    <subcellularLocation>
        <location evidence="18">Endoplasmic reticulum membrane</location>
    </subcellularLocation>
</comment>
<evidence type="ECO:0000256" key="17">
    <source>
        <dbReference type="ARBA" id="ARBA00023221"/>
    </source>
</evidence>
<dbReference type="InterPro" id="IPR017927">
    <property type="entry name" value="FAD-bd_FR_type"/>
</dbReference>
<sequence>MEYLSAWDVILVKVSLAGLLVAFAKSCASHLFLSRKEPVSFPLLAARKQVITLPPTRSIKKRLEQTGKSCIIFYGSQTGTAEKFALRLAKEASTKYDLRSMVADLDDFDFDDLNTLESDQIAIFVLATYGEGDPTDNAIAFNQFLKGKERRASLHSAEHAQMQLQYAAFGLGNSSYQSYNSMIRQADTILRYSGAMRIGDLGLGDDGKGTLEDDFADWKDTTLAAIADHFHLPELEYTFKANFEVTESELAPTTDVFLGEPNKLHLRNKIRGPFTSQNPFAATIVKAEELFNSNDRNCLHIEFDIGTTTLKYDTGDHLAVWPVNSDMEVERFLRVFGLYPRKSAVIGITSQDLTVKVPIPARTTYEAAARYYLDVGAPVSRQLLGILASFAKSESTRSELVKLSGDREAFQREVADKRLNLAQTLSTIAPHDSFESVPFSFLLENVAKLQPRYYSISSSSLLSKNRISITAVVDSAQSSGSQFKGVNTSYLLALKSNYLAAPLDASAAALPSVPAVPQTHQINGPRGLFSQPTALIHVRRSKFRLPRQSSTPVIMIGPGTGVAPFRAFVQERAMRSRAGQVLGRTMLFYGCRRSNEDFLYKEEWQEYEKSFSKGTFSLHVAFSRELENKKVYVQDLLHDHAAELRNLILRENAYVYVCGDASRMAKDVFRAFAHILADEGEKDLKVTGDWYLRTMKAAGRWSEDVW</sequence>
<keyword evidence="14" id="KW-0443">Lipid metabolism</keyword>
<keyword evidence="4" id="KW-0285">Flavoprotein</keyword>
<dbReference type="Pfam" id="PF00667">
    <property type="entry name" value="FAD_binding_1"/>
    <property type="match status" value="1"/>
</dbReference>
<dbReference type="Gene3D" id="3.40.50.360">
    <property type="match status" value="1"/>
</dbReference>
<dbReference type="RefSeq" id="XP_007781691.1">
    <property type="nucleotide sequence ID" value="XM_007783501.1"/>
</dbReference>
<dbReference type="InterPro" id="IPR039261">
    <property type="entry name" value="FNR_nucleotide-bd"/>
</dbReference>
<accession>R7YX40</accession>
<feature type="domain" description="Flavodoxin-like" evidence="19">
    <location>
        <begin position="70"/>
        <end position="223"/>
    </location>
</feature>
<evidence type="ECO:0000256" key="16">
    <source>
        <dbReference type="ARBA" id="ARBA00023166"/>
    </source>
</evidence>
<keyword evidence="9 18" id="KW-0521">NADP</keyword>
<evidence type="ECO:0000256" key="7">
    <source>
        <dbReference type="ARBA" id="ARBA00022824"/>
    </source>
</evidence>
<evidence type="ECO:0000256" key="4">
    <source>
        <dbReference type="ARBA" id="ARBA00022630"/>
    </source>
</evidence>
<evidence type="ECO:0000313" key="22">
    <source>
        <dbReference type="Proteomes" id="UP000016924"/>
    </source>
</evidence>
<comment type="function">
    <text evidence="18">This enzyme is required for electron transfer from NADP to cytochrome P450.</text>
</comment>
<dbReference type="GO" id="GO:0010181">
    <property type="term" value="F:FMN binding"/>
    <property type="evidence" value="ECO:0007669"/>
    <property type="project" value="InterPro"/>
</dbReference>
<evidence type="ECO:0000256" key="5">
    <source>
        <dbReference type="ARBA" id="ARBA00022643"/>
    </source>
</evidence>
<proteinExistence type="inferred from homology"/>
<keyword evidence="22" id="KW-1185">Reference proteome</keyword>
<keyword evidence="15 18" id="KW-0472">Membrane</keyword>
<dbReference type="EMBL" id="JH767580">
    <property type="protein sequence ID" value="EON66374.1"/>
    <property type="molecule type" value="Genomic_DNA"/>
</dbReference>
<dbReference type="InterPro" id="IPR001094">
    <property type="entry name" value="Flavdoxin-like"/>
</dbReference>
<keyword evidence="12 18" id="KW-0560">Oxidoreductase</keyword>
<evidence type="ECO:0000256" key="1">
    <source>
        <dbReference type="ARBA" id="ARBA00001917"/>
    </source>
</evidence>
<dbReference type="OrthoDB" id="1856718at2759"/>
<evidence type="ECO:0000256" key="13">
    <source>
        <dbReference type="ARBA" id="ARBA00023011"/>
    </source>
</evidence>
<dbReference type="eggNOG" id="KOG1158">
    <property type="taxonomic scope" value="Eukaryota"/>
</dbReference>
<dbReference type="FunFam" id="3.40.50.80:FF:000001">
    <property type="entry name" value="NADPH--cytochrome P450 reductase 1"/>
    <property type="match status" value="1"/>
</dbReference>
<evidence type="ECO:0000313" key="21">
    <source>
        <dbReference type="EMBL" id="EON66374.1"/>
    </source>
</evidence>
<feature type="domain" description="FAD-binding FR-type" evidence="20">
    <location>
        <begin position="277"/>
        <end position="532"/>
    </location>
</feature>
<dbReference type="InterPro" id="IPR001433">
    <property type="entry name" value="OxRdtase_FAD/NAD-bd"/>
</dbReference>
<keyword evidence="17" id="KW-0753">Steroid metabolism</keyword>
<keyword evidence="6" id="KW-0812">Transmembrane</keyword>
<evidence type="ECO:0000259" key="19">
    <source>
        <dbReference type="PROSITE" id="PS50902"/>
    </source>
</evidence>
<dbReference type="HOGENOM" id="CLU_001570_17_3_1"/>
<dbReference type="AlphaFoldDB" id="R7YX40"/>
<dbReference type="InterPro" id="IPR029039">
    <property type="entry name" value="Flavoprotein-like_sf"/>
</dbReference>
<keyword evidence="13" id="KW-0756">Sterol biosynthesis</keyword>
<dbReference type="GO" id="GO:0009055">
    <property type="term" value="F:electron transfer activity"/>
    <property type="evidence" value="ECO:0007669"/>
    <property type="project" value="EnsemblFungi"/>
</dbReference>
<dbReference type="InterPro" id="IPR001709">
    <property type="entry name" value="Flavoprot_Pyr_Nucl_cyt_Rdtase"/>
</dbReference>
<evidence type="ECO:0000256" key="18">
    <source>
        <dbReference type="PIRNR" id="PIRNR000208"/>
    </source>
</evidence>
<organism evidence="21 22">
    <name type="scientific">Coniosporium apollinis (strain CBS 100218)</name>
    <name type="common">Rock-inhabiting black yeast</name>
    <dbReference type="NCBI Taxonomy" id="1168221"/>
    <lineage>
        <taxon>Eukaryota</taxon>
        <taxon>Fungi</taxon>
        <taxon>Dikarya</taxon>
        <taxon>Ascomycota</taxon>
        <taxon>Pezizomycotina</taxon>
        <taxon>Dothideomycetes</taxon>
        <taxon>Dothideomycetes incertae sedis</taxon>
        <taxon>Coniosporium</taxon>
    </lineage>
</organism>
<dbReference type="SUPFAM" id="SSF63380">
    <property type="entry name" value="Riboflavin synthase domain-like"/>
    <property type="match status" value="1"/>
</dbReference>
<keyword evidence="16" id="KW-1207">Sterol metabolism</keyword>
<dbReference type="GO" id="GO:0005829">
    <property type="term" value="C:cytosol"/>
    <property type="evidence" value="ECO:0007669"/>
    <property type="project" value="TreeGrafter"/>
</dbReference>
<dbReference type="InterPro" id="IPR008254">
    <property type="entry name" value="Flavodoxin/NO_synth"/>
</dbReference>
<evidence type="ECO:0000256" key="14">
    <source>
        <dbReference type="ARBA" id="ARBA00023098"/>
    </source>
</evidence>
<dbReference type="STRING" id="1168221.R7YX40"/>
<name>R7YX40_CONA1</name>
<dbReference type="PANTHER" id="PTHR19384">
    <property type="entry name" value="NITRIC OXIDE SYNTHASE-RELATED"/>
    <property type="match status" value="1"/>
</dbReference>
<keyword evidence="3" id="KW-0444">Lipid biosynthesis</keyword>
<evidence type="ECO:0000256" key="11">
    <source>
        <dbReference type="ARBA" id="ARBA00022989"/>
    </source>
</evidence>
<dbReference type="GO" id="GO:0006696">
    <property type="term" value="P:ergosterol biosynthetic process"/>
    <property type="evidence" value="ECO:0007669"/>
    <property type="project" value="EnsemblFungi"/>
</dbReference>
<evidence type="ECO:0000259" key="20">
    <source>
        <dbReference type="PROSITE" id="PS51384"/>
    </source>
</evidence>
<comment type="similarity">
    <text evidence="18">In the C-terminal section; belongs to the flavoprotein pyridine nucleotide cytochrome reductase family.</text>
</comment>
<dbReference type="GO" id="GO:0050660">
    <property type="term" value="F:flavin adenine dinucleotide binding"/>
    <property type="evidence" value="ECO:0007669"/>
    <property type="project" value="TreeGrafter"/>
</dbReference>
<evidence type="ECO:0000256" key="6">
    <source>
        <dbReference type="ARBA" id="ARBA00022692"/>
    </source>
</evidence>
<dbReference type="SUPFAM" id="SSF52218">
    <property type="entry name" value="Flavoproteins"/>
    <property type="match status" value="1"/>
</dbReference>
<evidence type="ECO:0000256" key="8">
    <source>
        <dbReference type="ARBA" id="ARBA00022827"/>
    </source>
</evidence>
<evidence type="ECO:0000256" key="12">
    <source>
        <dbReference type="ARBA" id="ARBA00023002"/>
    </source>
</evidence>
<dbReference type="InterPro" id="IPR023173">
    <property type="entry name" value="NADPH_Cyt_P450_Rdtase_alpha"/>
</dbReference>